<evidence type="ECO:0000313" key="3">
    <source>
        <dbReference type="EMBL" id="MBB3132447.1"/>
    </source>
</evidence>
<dbReference type="GO" id="GO:0005737">
    <property type="term" value="C:cytoplasm"/>
    <property type="evidence" value="ECO:0007669"/>
    <property type="project" value="TreeGrafter"/>
</dbReference>
<dbReference type="Gene3D" id="3.10.490.10">
    <property type="entry name" value="Gamma-glutamyl cyclotransferase-like"/>
    <property type="match status" value="1"/>
</dbReference>
<dbReference type="Pfam" id="PF04752">
    <property type="entry name" value="ChaC"/>
    <property type="match status" value="1"/>
</dbReference>
<evidence type="ECO:0000256" key="2">
    <source>
        <dbReference type="ARBA" id="ARBA00023239"/>
    </source>
</evidence>
<dbReference type="InterPro" id="IPR006840">
    <property type="entry name" value="ChaC"/>
</dbReference>
<accession>A0A7W5BGD2</accession>
<reference evidence="3 4" key="1">
    <citation type="submission" date="2020-08" db="EMBL/GenBank/DDBJ databases">
        <title>Genomic Encyclopedia of Type Strains, Phase III (KMG-III): the genomes of soil and plant-associated and newly described type strains.</title>
        <authorList>
            <person name="Whitman W."/>
        </authorList>
    </citation>
    <scope>NUCLEOTIDE SEQUENCE [LARGE SCALE GENOMIC DNA]</scope>
    <source>
        <strain evidence="3 4">CECT 4113</strain>
    </source>
</reference>
<keyword evidence="4" id="KW-1185">Reference proteome</keyword>
<organism evidence="3 4">
    <name type="scientific">Rhizobium pisi</name>
    <dbReference type="NCBI Taxonomy" id="574561"/>
    <lineage>
        <taxon>Bacteria</taxon>
        <taxon>Pseudomonadati</taxon>
        <taxon>Pseudomonadota</taxon>
        <taxon>Alphaproteobacteria</taxon>
        <taxon>Hyphomicrobiales</taxon>
        <taxon>Rhizobiaceae</taxon>
        <taxon>Rhizobium/Agrobacterium group</taxon>
        <taxon>Rhizobium</taxon>
    </lineage>
</organism>
<name>A0A7W5BGD2_9HYPH</name>
<proteinExistence type="predicted"/>
<dbReference type="CDD" id="cd06661">
    <property type="entry name" value="GGCT_like"/>
    <property type="match status" value="1"/>
</dbReference>
<dbReference type="AlphaFoldDB" id="A0A7W5BGD2"/>
<keyword evidence="2" id="KW-0456">Lyase</keyword>
<dbReference type="PANTHER" id="PTHR12192">
    <property type="entry name" value="CATION TRANSPORT PROTEIN CHAC-RELATED"/>
    <property type="match status" value="1"/>
</dbReference>
<dbReference type="InterPro" id="IPR036568">
    <property type="entry name" value="GGCT-like_sf"/>
</dbReference>
<protein>
    <recommendedName>
        <fullName evidence="1">glutathione-specific gamma-glutamylcyclotransferase</fullName>
        <ecNumber evidence="1">4.3.2.7</ecNumber>
    </recommendedName>
</protein>
<dbReference type="InterPro" id="IPR013024">
    <property type="entry name" value="GGCT-like"/>
</dbReference>
<dbReference type="GO" id="GO:0006751">
    <property type="term" value="P:glutathione catabolic process"/>
    <property type="evidence" value="ECO:0007669"/>
    <property type="project" value="InterPro"/>
</dbReference>
<evidence type="ECO:0000256" key="1">
    <source>
        <dbReference type="ARBA" id="ARBA00012344"/>
    </source>
</evidence>
<dbReference type="EMBL" id="JACHXH010000001">
    <property type="protein sequence ID" value="MBB3132447.1"/>
    <property type="molecule type" value="Genomic_DNA"/>
</dbReference>
<comment type="caution">
    <text evidence="3">The sequence shown here is derived from an EMBL/GenBank/DDBJ whole genome shotgun (WGS) entry which is preliminary data.</text>
</comment>
<gene>
    <name evidence="3" type="ORF">FHS26_000142</name>
</gene>
<dbReference type="GO" id="GO:0061928">
    <property type="term" value="F:glutathione specific gamma-glutamylcyclotransferase activity"/>
    <property type="evidence" value="ECO:0007669"/>
    <property type="project" value="UniProtKB-EC"/>
</dbReference>
<dbReference type="PANTHER" id="PTHR12192:SF2">
    <property type="entry name" value="GLUTATHIONE-SPECIFIC GAMMA-GLUTAMYLCYCLOTRANSFERASE 2"/>
    <property type="match status" value="1"/>
</dbReference>
<dbReference type="EC" id="4.3.2.7" evidence="1"/>
<dbReference type="SUPFAM" id="SSF110857">
    <property type="entry name" value="Gamma-glutamyl cyclotransferase-like"/>
    <property type="match status" value="1"/>
</dbReference>
<sequence>MTQMGGRGGTLPWPLGQILDETLIETMMLLTPELVALTIRDVCDDGPEPGWTLLSEAELDRLVDRIESDAGSDPVFVFAYGSLIWNPEFQPVSRQRATAHGWHRSFSLKIKRWRATSDQPGLMMALERGGQCDGIVFELSADRRRQDLRALVAREIKYREVIDMVRWLPVRTQNGVRKALTFWASTKRSGLTTPLPPEQASSLIAGACGQGGSCAEYLHNTIVDLDAEGIRDRNLWRLQALVAAEIIGRQNMLGGTLASTPPADQ</sequence>
<evidence type="ECO:0000313" key="4">
    <source>
        <dbReference type="Proteomes" id="UP000518315"/>
    </source>
</evidence>
<dbReference type="Proteomes" id="UP000518315">
    <property type="component" value="Unassembled WGS sequence"/>
</dbReference>